<comment type="caution">
    <text evidence="4">The sequence shown here is derived from an EMBL/GenBank/DDBJ whole genome shotgun (WGS) entry which is preliminary data.</text>
</comment>
<keyword evidence="5" id="KW-1185">Reference proteome</keyword>
<dbReference type="AlphaFoldDB" id="A0A2T3HN82"/>
<evidence type="ECO:0000256" key="2">
    <source>
        <dbReference type="ARBA" id="ARBA00023136"/>
    </source>
</evidence>
<gene>
    <name evidence="4" type="ORF">C7T94_03930</name>
</gene>
<dbReference type="PANTHER" id="PTHR46825:SF11">
    <property type="entry name" value="PENICILLIN-BINDING PROTEIN 4"/>
    <property type="match status" value="1"/>
</dbReference>
<dbReference type="PANTHER" id="PTHR46825">
    <property type="entry name" value="D-ALANYL-D-ALANINE-CARBOXYPEPTIDASE/ENDOPEPTIDASE AMPH"/>
    <property type="match status" value="1"/>
</dbReference>
<dbReference type="InterPro" id="IPR050491">
    <property type="entry name" value="AmpC-like"/>
</dbReference>
<dbReference type="Gene3D" id="3.40.710.10">
    <property type="entry name" value="DD-peptidase/beta-lactamase superfamily"/>
    <property type="match status" value="1"/>
</dbReference>
<evidence type="ECO:0000313" key="4">
    <source>
        <dbReference type="EMBL" id="PST83905.1"/>
    </source>
</evidence>
<name>A0A2T3HN82_9SPHI</name>
<dbReference type="EMBL" id="PYLS01000004">
    <property type="protein sequence ID" value="PST83905.1"/>
    <property type="molecule type" value="Genomic_DNA"/>
</dbReference>
<keyword evidence="4" id="KW-0378">Hydrolase</keyword>
<dbReference type="OrthoDB" id="9798166at2"/>
<dbReference type="InterPro" id="IPR012338">
    <property type="entry name" value="Beta-lactam/transpept-like"/>
</dbReference>
<dbReference type="RefSeq" id="WP_107213821.1">
    <property type="nucleotide sequence ID" value="NZ_KZ686268.1"/>
</dbReference>
<dbReference type="GO" id="GO:0016020">
    <property type="term" value="C:membrane"/>
    <property type="evidence" value="ECO:0007669"/>
    <property type="project" value="UniProtKB-SubCell"/>
</dbReference>
<proteinExistence type="predicted"/>
<keyword evidence="2" id="KW-0472">Membrane</keyword>
<dbReference type="SUPFAM" id="SSF56601">
    <property type="entry name" value="beta-lactamase/transpeptidase-like"/>
    <property type="match status" value="1"/>
</dbReference>
<protein>
    <submittedName>
        <fullName evidence="4">Serine hydrolase</fullName>
    </submittedName>
</protein>
<dbReference type="Proteomes" id="UP000240912">
    <property type="component" value="Unassembled WGS sequence"/>
</dbReference>
<comment type="subcellular location">
    <subcellularLocation>
        <location evidence="1">Membrane</location>
    </subcellularLocation>
</comment>
<accession>A0A2T3HN82</accession>
<dbReference type="Pfam" id="PF00144">
    <property type="entry name" value="Beta-lactamase"/>
    <property type="match status" value="1"/>
</dbReference>
<feature type="domain" description="Beta-lactamase-related" evidence="3">
    <location>
        <begin position="39"/>
        <end position="348"/>
    </location>
</feature>
<evidence type="ECO:0000256" key="1">
    <source>
        <dbReference type="ARBA" id="ARBA00004370"/>
    </source>
</evidence>
<evidence type="ECO:0000313" key="5">
    <source>
        <dbReference type="Proteomes" id="UP000240912"/>
    </source>
</evidence>
<evidence type="ECO:0000259" key="3">
    <source>
        <dbReference type="Pfam" id="PF00144"/>
    </source>
</evidence>
<dbReference type="InterPro" id="IPR001466">
    <property type="entry name" value="Beta-lactam-related"/>
</dbReference>
<dbReference type="GO" id="GO:0016787">
    <property type="term" value="F:hydrolase activity"/>
    <property type="evidence" value="ECO:0007669"/>
    <property type="project" value="UniProtKB-KW"/>
</dbReference>
<organism evidence="4 5">
    <name type="scientific">Pedobacter yulinensis</name>
    <dbReference type="NCBI Taxonomy" id="2126353"/>
    <lineage>
        <taxon>Bacteria</taxon>
        <taxon>Pseudomonadati</taxon>
        <taxon>Bacteroidota</taxon>
        <taxon>Sphingobacteriia</taxon>
        <taxon>Sphingobacteriales</taxon>
        <taxon>Sphingobacteriaceae</taxon>
        <taxon>Pedobacter</taxon>
    </lineage>
</organism>
<sequence>MKNKLTILIILFLNTTAFSQESRKHKQLDSVFSLMNRQNQFNGTVLISEKGKVIYHKGFGHLDTASGQANNKTTCYELASCAKQFTAAAIVLLHRDGLLNYEDKLSKYIPELRSWQQVSIYDLVRHTSGLPEYLIDMPKGWDHHKIATNNDLIAFYAKRQDTLEFKPGSRHRYNNTNYALLASIIERVSGKSYAAYLQERIFKPLHMDRTLVYNRRLQPRKMKNYAIGFVWAKNSFDRVVSENPNYGDSTVYYLDGIVGNAKVNSTANDIYKWLVALHQNTLFTKAEFELMTMVSKTTAGKDIPYGFGLDLSKGKETFSYGHTGSWDGYATFIYHNAIKDRSIITLQNFKMGAYPFNNITQILDGKPLTVEYRPLIPLANEQIKKYEGDYIDEKDKDEVQQITFLGGHLVYNSNKIKWDMRFFPVSVNEFKAIRQGGTDGELKFTELPNGDTKLEMLQYGKVIGGGIRKKSH</sequence>
<reference evidence="4 5" key="1">
    <citation type="submission" date="2018-03" db="EMBL/GenBank/DDBJ databases">
        <authorList>
            <person name="Keele B.F."/>
        </authorList>
    </citation>
    <scope>NUCLEOTIDE SEQUENCE [LARGE SCALE GENOMIC DNA]</scope>
    <source>
        <strain evidence="4 5">YL28-9</strain>
    </source>
</reference>